<evidence type="ECO:0000313" key="1">
    <source>
        <dbReference type="EMBL" id="QXE22813.1"/>
    </source>
</evidence>
<accession>A0A975Y450</accession>
<protein>
    <submittedName>
        <fullName evidence="1">Uncharacterized protein</fullName>
    </submittedName>
</protein>
<dbReference type="AlphaFoldDB" id="A0A975Y450"/>
<dbReference type="Proteomes" id="UP000683511">
    <property type="component" value="Chromosome"/>
</dbReference>
<evidence type="ECO:0000313" key="2">
    <source>
        <dbReference type="Proteomes" id="UP000683511"/>
    </source>
</evidence>
<organism evidence="1 2">
    <name type="scientific">Richelia sinica FACHB-800</name>
    <dbReference type="NCBI Taxonomy" id="1357546"/>
    <lineage>
        <taxon>Bacteria</taxon>
        <taxon>Bacillati</taxon>
        <taxon>Cyanobacteriota</taxon>
        <taxon>Cyanophyceae</taxon>
        <taxon>Nostocales</taxon>
        <taxon>Nostocaceae</taxon>
        <taxon>Richelia</taxon>
    </lineage>
</organism>
<name>A0A975Y450_9NOST</name>
<dbReference type="KEGG" id="rsin:B6N60_01499"/>
<dbReference type="EMBL" id="CP021056">
    <property type="protein sequence ID" value="QXE22813.1"/>
    <property type="molecule type" value="Genomic_DNA"/>
</dbReference>
<keyword evidence="2" id="KW-1185">Reference proteome</keyword>
<sequence>MSQVNHKISLLELIQIFTEFRQNIIINIKHLEENYQRTGIKRVKGVRDENGRIIQPCLRTESVYPGDYVGMGIFAFNRNQATINLLVKRKVKLVKTEDNTPILEVAGLLTNDLDAYNNYTIVWDGKIHVKWLQIKISSKNLFNLLKSSGVIDDDNFDFHHEYIINLDQLPLVPEKFSFTSIDSLFNELAEVKVLTSILSACLRNESNVFISEQLDELRKHYLSKNLFLNFPTTDLKSSEFDYHVSYKIDIGNLDILNLYKLYSANKFLARRYQAYDQDTGEIFLKPNLEMLLSENIIFQPKAISSRMKITKVDDLMKPIFDDFLGIEHNGKIKVILDKVGANSLANMLPVKHVEHLVDKSEIIAIMVTAISKLEQFADKIYQENISPLVFYIGATGLLPDEISSTAISSEELMANYPNLQVSKYEQNGVFFLVGNSIISVYGKQKKYSKQLVMAA</sequence>
<proteinExistence type="predicted"/>
<gene>
    <name evidence="1" type="ORF">B6N60_01499</name>
</gene>
<dbReference type="RefSeq" id="WP_190601664.1">
    <property type="nucleotide sequence ID" value="NZ_CP021056.1"/>
</dbReference>
<reference evidence="1" key="1">
    <citation type="submission" date="2017-04" db="EMBL/GenBank/DDBJ databases">
        <title>Genome deletions in a multicellular cyanobacterial endosymbiont for morphological adaptation in marine diatoms.</title>
        <authorList>
            <person name="Wang Y."/>
            <person name="Gao H."/>
            <person name="Li R."/>
            <person name="Xu X."/>
        </authorList>
    </citation>
    <scope>NUCLEOTIDE SEQUENCE</scope>
    <source>
        <strain evidence="1">FACHB 800</strain>
    </source>
</reference>